<proteinExistence type="predicted"/>
<dbReference type="Proteomes" id="UP000680158">
    <property type="component" value="Unassembled WGS sequence"/>
</dbReference>
<protein>
    <submittedName>
        <fullName evidence="1">Uncharacterized protein</fullName>
    </submittedName>
</protein>
<organism evidence="1 2">
    <name type="scientific">Undibacterium baiyunense</name>
    <dbReference type="NCBI Taxonomy" id="2828731"/>
    <lineage>
        <taxon>Bacteria</taxon>
        <taxon>Pseudomonadati</taxon>
        <taxon>Pseudomonadota</taxon>
        <taxon>Betaproteobacteria</taxon>
        <taxon>Burkholderiales</taxon>
        <taxon>Oxalobacteraceae</taxon>
        <taxon>Undibacterium</taxon>
    </lineage>
</organism>
<dbReference type="AlphaFoldDB" id="A0A941DFL0"/>
<gene>
    <name evidence="1" type="ORF">KDM92_14935</name>
</gene>
<accession>A0A941DFL0</accession>
<reference evidence="1 2" key="1">
    <citation type="submission" date="2021-04" db="EMBL/GenBank/DDBJ databases">
        <title>novel species isolated from subtropical streams in China.</title>
        <authorList>
            <person name="Lu H."/>
        </authorList>
    </citation>
    <scope>NUCLEOTIDE SEQUENCE [LARGE SCALE GENOMIC DNA]</scope>
    <source>
        <strain evidence="1 2">BYS107W</strain>
    </source>
</reference>
<sequence>MSTYVLPKGTVVKLGTLSNNLYSFLNNGVPAVLPRIGLESQQNLPDFTQQQGIYVGELMAYFAAAALFCQTTAQLYTEHKETMDQFVQLLQTKRSSKPNIHGLEDLSVQIGLPIVLEIVLDEDCKVLADTHFEPSDKTEKCWTHWRSVVLNRAEGIPANWIKKFYFPRLLDYRDLEGTRSPRVLEQTIDTSLMVGGMMQVWHKDAPADLLMAFKKQYGIINFSQSMVFDANSLERFFNLNSMIDPAGRLLNQLTIWQDLDALAQKQGIPLQ</sequence>
<evidence type="ECO:0000313" key="2">
    <source>
        <dbReference type="Proteomes" id="UP000680158"/>
    </source>
</evidence>
<dbReference type="EMBL" id="JAGSPM010000009">
    <property type="protein sequence ID" value="MBR7747879.1"/>
    <property type="molecule type" value="Genomic_DNA"/>
</dbReference>
<dbReference type="RefSeq" id="WP_212685243.1">
    <property type="nucleotide sequence ID" value="NZ_JAGSPM010000009.1"/>
</dbReference>
<name>A0A941DFL0_9BURK</name>
<keyword evidence="2" id="KW-1185">Reference proteome</keyword>
<comment type="caution">
    <text evidence="1">The sequence shown here is derived from an EMBL/GenBank/DDBJ whole genome shotgun (WGS) entry which is preliminary data.</text>
</comment>
<evidence type="ECO:0000313" key="1">
    <source>
        <dbReference type="EMBL" id="MBR7747879.1"/>
    </source>
</evidence>